<name>A0A7Z0S473_9STRE</name>
<dbReference type="InterPro" id="IPR025384">
    <property type="entry name" value="DUF4298"/>
</dbReference>
<evidence type="ECO:0000313" key="2">
    <source>
        <dbReference type="Proteomes" id="UP000589521"/>
    </source>
</evidence>
<evidence type="ECO:0000313" key="1">
    <source>
        <dbReference type="EMBL" id="NYS95929.1"/>
    </source>
</evidence>
<sequence>MTTGQEHQLQTMEVALERFQPRIEALQEAVEAFQEHHGDYQALRDFYGSEAWLELHENAGLGEACGVLSQDRLYDLITDHDHLLGDLLELVSIMYSHR</sequence>
<dbReference type="RefSeq" id="WP_179924766.1">
    <property type="nucleotide sequence ID" value="NZ_JACBXX010000062.1"/>
</dbReference>
<proteinExistence type="predicted"/>
<dbReference type="EMBL" id="JACBXX010000062">
    <property type="protein sequence ID" value="NYS95929.1"/>
    <property type="molecule type" value="Genomic_DNA"/>
</dbReference>
<protein>
    <submittedName>
        <fullName evidence="1">DUF4298 domain-containing protein</fullName>
    </submittedName>
</protein>
<organism evidence="1 2">
    <name type="scientific">Streptococcus danieliae</name>
    <dbReference type="NCBI Taxonomy" id="747656"/>
    <lineage>
        <taxon>Bacteria</taxon>
        <taxon>Bacillati</taxon>
        <taxon>Bacillota</taxon>
        <taxon>Bacilli</taxon>
        <taxon>Lactobacillales</taxon>
        <taxon>Streptococcaceae</taxon>
        <taxon>Streptococcus</taxon>
    </lineage>
</organism>
<dbReference type="Pfam" id="PF14131">
    <property type="entry name" value="DUF4298"/>
    <property type="match status" value="1"/>
</dbReference>
<gene>
    <name evidence="1" type="ORF">HZY94_01725</name>
</gene>
<dbReference type="AlphaFoldDB" id="A0A7Z0S473"/>
<accession>A0A7Z0S473</accession>
<dbReference type="Proteomes" id="UP000589521">
    <property type="component" value="Unassembled WGS sequence"/>
</dbReference>
<comment type="caution">
    <text evidence="1">The sequence shown here is derived from an EMBL/GenBank/DDBJ whole genome shotgun (WGS) entry which is preliminary data.</text>
</comment>
<reference evidence="1 2" key="1">
    <citation type="submission" date="2020-07" db="EMBL/GenBank/DDBJ databases">
        <title>MOT database genomes.</title>
        <authorList>
            <person name="Joseph S."/>
            <person name="Aduse-Opoku J."/>
            <person name="Hashim A."/>
            <person name="Wade W."/>
            <person name="Curtis M."/>
        </authorList>
    </citation>
    <scope>NUCLEOTIDE SEQUENCE [LARGE SCALE GENOMIC DNA]</scope>
    <source>
        <strain evidence="1 2">STR</strain>
    </source>
</reference>